<dbReference type="AlphaFoldDB" id="A0A812HD20"/>
<dbReference type="SUPFAM" id="SSF48403">
    <property type="entry name" value="Ankyrin repeat"/>
    <property type="match status" value="1"/>
</dbReference>
<dbReference type="Proteomes" id="UP000604046">
    <property type="component" value="Unassembled WGS sequence"/>
</dbReference>
<accession>A0A812HD20</accession>
<feature type="repeat" description="ANK" evidence="1">
    <location>
        <begin position="167"/>
        <end position="193"/>
    </location>
</feature>
<protein>
    <submittedName>
        <fullName evidence="2">Uncharacterized protein</fullName>
    </submittedName>
</protein>
<evidence type="ECO:0000313" key="3">
    <source>
        <dbReference type="Proteomes" id="UP000604046"/>
    </source>
</evidence>
<dbReference type="PROSITE" id="PS50297">
    <property type="entry name" value="ANK_REP_REGION"/>
    <property type="match status" value="1"/>
</dbReference>
<comment type="caution">
    <text evidence="2">The sequence shown here is derived from an EMBL/GenBank/DDBJ whole genome shotgun (WGS) entry which is preliminary data.</text>
</comment>
<gene>
    <name evidence="2" type="ORF">SNAT2548_LOCUS1398</name>
</gene>
<keyword evidence="1" id="KW-0040">ANK repeat</keyword>
<dbReference type="Gene3D" id="1.25.40.20">
    <property type="entry name" value="Ankyrin repeat-containing domain"/>
    <property type="match status" value="1"/>
</dbReference>
<proteinExistence type="predicted"/>
<dbReference type="PROSITE" id="PS50088">
    <property type="entry name" value="ANK_REPEAT"/>
    <property type="match status" value="1"/>
</dbReference>
<sequence>MASAGQAAVLGQHANEQAQTVLVMNPLTGDLLCQIRVDQNLLEARSLRKILREDANLRGTFFQLQQKGRCLDLDAVVDASTAVYLVKCTLSETKFEQINALAWHNEDEELADALLECPRGDRRFDYLLFCALRWQHTGRAEHVGSYVNVVRVLLESNVSIDQVDNRTGFTALMMACNYNFPEFVRLLLEAGADRERVAGDGKTTARTLAAQHSDRAILHLLGNA</sequence>
<evidence type="ECO:0000256" key="1">
    <source>
        <dbReference type="PROSITE-ProRule" id="PRU00023"/>
    </source>
</evidence>
<dbReference type="Pfam" id="PF12796">
    <property type="entry name" value="Ank_2"/>
    <property type="match status" value="1"/>
</dbReference>
<reference evidence="2" key="1">
    <citation type="submission" date="2021-02" db="EMBL/GenBank/DDBJ databases">
        <authorList>
            <person name="Dougan E. K."/>
            <person name="Rhodes N."/>
            <person name="Thang M."/>
            <person name="Chan C."/>
        </authorList>
    </citation>
    <scope>NUCLEOTIDE SEQUENCE</scope>
</reference>
<dbReference type="SMART" id="SM00248">
    <property type="entry name" value="ANK"/>
    <property type="match status" value="2"/>
</dbReference>
<keyword evidence="3" id="KW-1185">Reference proteome</keyword>
<organism evidence="2 3">
    <name type="scientific">Symbiodinium natans</name>
    <dbReference type="NCBI Taxonomy" id="878477"/>
    <lineage>
        <taxon>Eukaryota</taxon>
        <taxon>Sar</taxon>
        <taxon>Alveolata</taxon>
        <taxon>Dinophyceae</taxon>
        <taxon>Suessiales</taxon>
        <taxon>Symbiodiniaceae</taxon>
        <taxon>Symbiodinium</taxon>
    </lineage>
</organism>
<dbReference type="EMBL" id="CAJNDS010000077">
    <property type="protein sequence ID" value="CAE6946058.1"/>
    <property type="molecule type" value="Genomic_DNA"/>
</dbReference>
<dbReference type="InterPro" id="IPR002110">
    <property type="entry name" value="Ankyrin_rpt"/>
</dbReference>
<dbReference type="InterPro" id="IPR036770">
    <property type="entry name" value="Ankyrin_rpt-contain_sf"/>
</dbReference>
<evidence type="ECO:0000313" key="2">
    <source>
        <dbReference type="EMBL" id="CAE6946058.1"/>
    </source>
</evidence>
<name>A0A812HD20_9DINO</name>